<dbReference type="Pfam" id="PF02838">
    <property type="entry name" value="Glyco_hydro_20b"/>
    <property type="match status" value="1"/>
</dbReference>
<keyword evidence="2 6" id="KW-0378">Hydrolase</keyword>
<dbReference type="SUPFAM" id="SSF49899">
    <property type="entry name" value="Concanavalin A-like lectins/glucanases"/>
    <property type="match status" value="1"/>
</dbReference>
<keyword evidence="3" id="KW-0326">Glycosidase</keyword>
<evidence type="ECO:0000313" key="6">
    <source>
        <dbReference type="EMBL" id="EJX10913.1"/>
    </source>
</evidence>
<dbReference type="GO" id="GO:0005975">
    <property type="term" value="P:carbohydrate metabolic process"/>
    <property type="evidence" value="ECO:0007669"/>
    <property type="project" value="InterPro"/>
</dbReference>
<comment type="similarity">
    <text evidence="1">Belongs to the glycosyl hydrolase 20 family.</text>
</comment>
<dbReference type="CDD" id="cd06564">
    <property type="entry name" value="GH20_DspB_LnbB-like"/>
    <property type="match status" value="1"/>
</dbReference>
<gene>
    <name evidence="6" type="ORF">EVA_00418</name>
</gene>
<evidence type="ECO:0000256" key="1">
    <source>
        <dbReference type="ARBA" id="ARBA00006285"/>
    </source>
</evidence>
<sequence>MKQIQLSLKRISMLLLLSLSTSFLWAAINPKPFVVPELKQWTGKEGHFTPNENTRIVCPDAQPEVMQIARQLAEDYHSLFGQALDITTEKPQSGDFVLALSKDKKLGLESYSIKIADHVTLSAPTPTGLYWSTRTLLQLAEQSDEQQLPKGFIRDYPDYAIRGFMIDCGRKFIPMAYLNDLVKIMAYYKMNTLQVHLNDNGFKQFFNHDWNKTYAAFRLESDTYPGLAARDGFYSKQAFIDFQKQAAAQCVEIIPEIDVPAHSLAFTQYKPEIGSKEYGMDHLDLFKPETYEFTDALFKEYLEGEEPVFVGKRVHIGTDEYSNAKKEVVEKFRSFTDHYIRLVESYGKQAVIWGALTHAKGDTPVKSENVIMSAWYNGYADPEAMVKEGYQLISIPDGLVYLVPAAGYYYDYLNEPYLYKEWTPAHIGKSVFKEKHPAVLGGMFAVWNDHVGNGISVKDIHHRVFSSLQTLAVKMWTGAQTSLSYEQYNEQRTTLSEAPGVNQLGRIGTQPALVYERAALTPESYSPYPEIGYNYTVSFNITGAEETPGTELFRSPSAVFYLSDPIRGMMGFSRDGYLNTFPFKVNAGEKVNIQIEGDPQSTTLYVNGEKVEEMNISKIYFNGGKDSINYVRTLVFPLERAGRFNSAIENLKVYNYRLHQK</sequence>
<reference evidence="6" key="1">
    <citation type="journal article" date="2012" name="PLoS ONE">
        <title>Gene sets for utilization of primary and secondary nutrition supplies in the distal gut of endangered iberian lynx.</title>
        <authorList>
            <person name="Alcaide M."/>
            <person name="Messina E."/>
            <person name="Richter M."/>
            <person name="Bargiela R."/>
            <person name="Peplies J."/>
            <person name="Huws S.A."/>
            <person name="Newbold C.J."/>
            <person name="Golyshin P.N."/>
            <person name="Simon M.A."/>
            <person name="Lopez G."/>
            <person name="Yakimov M.M."/>
            <person name="Ferrer M."/>
        </authorList>
    </citation>
    <scope>NUCLEOTIDE SEQUENCE</scope>
</reference>
<evidence type="ECO:0000259" key="5">
    <source>
        <dbReference type="Pfam" id="PF02838"/>
    </source>
</evidence>
<evidence type="ECO:0000259" key="4">
    <source>
        <dbReference type="Pfam" id="PF00728"/>
    </source>
</evidence>
<dbReference type="EMBL" id="AMCI01000010">
    <property type="protein sequence ID" value="EJX10913.1"/>
    <property type="molecule type" value="Genomic_DNA"/>
</dbReference>
<dbReference type="InterPro" id="IPR017853">
    <property type="entry name" value="GH"/>
</dbReference>
<dbReference type="GO" id="GO:0004563">
    <property type="term" value="F:beta-N-acetylhexosaminidase activity"/>
    <property type="evidence" value="ECO:0007669"/>
    <property type="project" value="InterPro"/>
</dbReference>
<feature type="domain" description="Glycoside hydrolase family 20 catalytic" evidence="4">
    <location>
        <begin position="159"/>
        <end position="478"/>
    </location>
</feature>
<dbReference type="Gene3D" id="3.20.20.80">
    <property type="entry name" value="Glycosidases"/>
    <property type="match status" value="1"/>
</dbReference>
<evidence type="ECO:0000256" key="2">
    <source>
        <dbReference type="ARBA" id="ARBA00022801"/>
    </source>
</evidence>
<feature type="domain" description="Beta-hexosaminidase bacterial type N-terminal" evidence="5">
    <location>
        <begin position="32"/>
        <end position="156"/>
    </location>
</feature>
<dbReference type="SUPFAM" id="SSF51445">
    <property type="entry name" value="(Trans)glycosidases"/>
    <property type="match status" value="1"/>
</dbReference>
<dbReference type="Gene3D" id="3.30.379.10">
    <property type="entry name" value="Chitobiase/beta-hexosaminidase domain 2-like"/>
    <property type="match status" value="1"/>
</dbReference>
<proteinExistence type="inferred from homology"/>
<dbReference type="PRINTS" id="PR00738">
    <property type="entry name" value="GLHYDRLASE20"/>
</dbReference>
<dbReference type="InterPro" id="IPR015882">
    <property type="entry name" value="HEX_bac_N"/>
</dbReference>
<organism evidence="6">
    <name type="scientific">gut metagenome</name>
    <dbReference type="NCBI Taxonomy" id="749906"/>
    <lineage>
        <taxon>unclassified sequences</taxon>
        <taxon>metagenomes</taxon>
        <taxon>organismal metagenomes</taxon>
    </lineage>
</organism>
<comment type="caution">
    <text evidence="6">The sequence shown here is derived from an EMBL/GenBank/DDBJ whole genome shotgun (WGS) entry which is preliminary data.</text>
</comment>
<dbReference type="InterPro" id="IPR025705">
    <property type="entry name" value="Beta_hexosaminidase_sua/sub"/>
</dbReference>
<accession>J9H4C9</accession>
<dbReference type="AlphaFoldDB" id="J9H4C9"/>
<dbReference type="Pfam" id="PF00728">
    <property type="entry name" value="Glyco_hydro_20"/>
    <property type="match status" value="1"/>
</dbReference>
<dbReference type="InterPro" id="IPR015883">
    <property type="entry name" value="Glyco_hydro_20_cat"/>
</dbReference>
<protein>
    <submittedName>
        <fullName evidence="6">Glycosyl hydrolase family 20, catalytic domain protein</fullName>
    </submittedName>
</protein>
<dbReference type="InterPro" id="IPR013320">
    <property type="entry name" value="ConA-like_dom_sf"/>
</dbReference>
<dbReference type="PANTHER" id="PTHR43678:SF1">
    <property type="entry name" value="BETA-N-ACETYLHEXOSAMINIDASE"/>
    <property type="match status" value="1"/>
</dbReference>
<dbReference type="PANTHER" id="PTHR43678">
    <property type="entry name" value="PUTATIVE (AFU_ORTHOLOGUE AFUA_2G00640)-RELATED"/>
    <property type="match status" value="1"/>
</dbReference>
<evidence type="ECO:0000256" key="3">
    <source>
        <dbReference type="ARBA" id="ARBA00023295"/>
    </source>
</evidence>
<dbReference type="SUPFAM" id="SSF55545">
    <property type="entry name" value="beta-N-acetylhexosaminidase-like domain"/>
    <property type="match status" value="1"/>
</dbReference>
<dbReference type="InterPro" id="IPR052764">
    <property type="entry name" value="GH20_Enzymes"/>
</dbReference>
<dbReference type="InterPro" id="IPR029018">
    <property type="entry name" value="Hex-like_dom2"/>
</dbReference>
<name>J9H4C9_9ZZZZ</name>